<evidence type="ECO:0000313" key="3">
    <source>
        <dbReference type="Proteomes" id="UP000053989"/>
    </source>
</evidence>
<evidence type="ECO:0000256" key="1">
    <source>
        <dbReference type="SAM" id="SignalP"/>
    </source>
</evidence>
<dbReference type="HOGENOM" id="CLU_2387443_0_0_1"/>
<proteinExistence type="predicted"/>
<name>A0A0C3D8Q9_9AGAM</name>
<accession>A0A0C3D8Q9</accession>
<feature type="chain" id="PRO_5002163181" description="Cyanovirin-N domain-containing protein" evidence="1">
    <location>
        <begin position="20"/>
        <end position="94"/>
    </location>
</feature>
<gene>
    <name evidence="2" type="ORF">SCLCIDRAFT_1219773</name>
</gene>
<sequence length="94" mass="10012">MHFAGVFLALTAFSTLSIAGNDDLTTFCNNFSMQGTSLVGTCKLKNGSTVQASIDLTSFLNAAEGIIAWIIVLVFHGTSPRVTSVFNANVCFHH</sequence>
<keyword evidence="3" id="KW-1185">Reference proteome</keyword>
<keyword evidence="1" id="KW-0732">Signal</keyword>
<reference evidence="2 3" key="1">
    <citation type="submission" date="2014-04" db="EMBL/GenBank/DDBJ databases">
        <authorList>
            <consortium name="DOE Joint Genome Institute"/>
            <person name="Kuo A."/>
            <person name="Kohler A."/>
            <person name="Nagy L.G."/>
            <person name="Floudas D."/>
            <person name="Copeland A."/>
            <person name="Barry K.W."/>
            <person name="Cichocki N."/>
            <person name="Veneault-Fourrey C."/>
            <person name="LaButti K."/>
            <person name="Lindquist E.A."/>
            <person name="Lipzen A."/>
            <person name="Lundell T."/>
            <person name="Morin E."/>
            <person name="Murat C."/>
            <person name="Sun H."/>
            <person name="Tunlid A."/>
            <person name="Henrissat B."/>
            <person name="Grigoriev I.V."/>
            <person name="Hibbett D.S."/>
            <person name="Martin F."/>
            <person name="Nordberg H.P."/>
            <person name="Cantor M.N."/>
            <person name="Hua S.X."/>
        </authorList>
    </citation>
    <scope>NUCLEOTIDE SEQUENCE [LARGE SCALE GENOMIC DNA]</scope>
    <source>
        <strain evidence="2 3">Foug A</strain>
    </source>
</reference>
<evidence type="ECO:0000313" key="2">
    <source>
        <dbReference type="EMBL" id="KIM57095.1"/>
    </source>
</evidence>
<protein>
    <recommendedName>
        <fullName evidence="4">Cyanovirin-N domain-containing protein</fullName>
    </recommendedName>
</protein>
<dbReference type="AlphaFoldDB" id="A0A0C3D8Q9"/>
<dbReference type="InParanoid" id="A0A0C3D8Q9"/>
<feature type="signal peptide" evidence="1">
    <location>
        <begin position="1"/>
        <end position="19"/>
    </location>
</feature>
<reference evidence="3" key="2">
    <citation type="submission" date="2015-01" db="EMBL/GenBank/DDBJ databases">
        <title>Evolutionary Origins and Diversification of the Mycorrhizal Mutualists.</title>
        <authorList>
            <consortium name="DOE Joint Genome Institute"/>
            <consortium name="Mycorrhizal Genomics Consortium"/>
            <person name="Kohler A."/>
            <person name="Kuo A."/>
            <person name="Nagy L.G."/>
            <person name="Floudas D."/>
            <person name="Copeland A."/>
            <person name="Barry K.W."/>
            <person name="Cichocki N."/>
            <person name="Veneault-Fourrey C."/>
            <person name="LaButti K."/>
            <person name="Lindquist E.A."/>
            <person name="Lipzen A."/>
            <person name="Lundell T."/>
            <person name="Morin E."/>
            <person name="Murat C."/>
            <person name="Riley R."/>
            <person name="Ohm R."/>
            <person name="Sun H."/>
            <person name="Tunlid A."/>
            <person name="Henrissat B."/>
            <person name="Grigoriev I.V."/>
            <person name="Hibbett D.S."/>
            <person name="Martin F."/>
        </authorList>
    </citation>
    <scope>NUCLEOTIDE SEQUENCE [LARGE SCALE GENOMIC DNA]</scope>
    <source>
        <strain evidence="3">Foug A</strain>
    </source>
</reference>
<organism evidence="2 3">
    <name type="scientific">Scleroderma citrinum Foug A</name>
    <dbReference type="NCBI Taxonomy" id="1036808"/>
    <lineage>
        <taxon>Eukaryota</taxon>
        <taxon>Fungi</taxon>
        <taxon>Dikarya</taxon>
        <taxon>Basidiomycota</taxon>
        <taxon>Agaricomycotina</taxon>
        <taxon>Agaricomycetes</taxon>
        <taxon>Agaricomycetidae</taxon>
        <taxon>Boletales</taxon>
        <taxon>Sclerodermatineae</taxon>
        <taxon>Sclerodermataceae</taxon>
        <taxon>Scleroderma</taxon>
    </lineage>
</organism>
<dbReference type="EMBL" id="KN822106">
    <property type="protein sequence ID" value="KIM57095.1"/>
    <property type="molecule type" value="Genomic_DNA"/>
</dbReference>
<dbReference type="InterPro" id="IPR036673">
    <property type="entry name" value="Cyanovirin-N_sf"/>
</dbReference>
<evidence type="ECO:0008006" key="4">
    <source>
        <dbReference type="Google" id="ProtNLM"/>
    </source>
</evidence>
<dbReference type="Gene3D" id="2.30.60.10">
    <property type="entry name" value="Cyanovirin-N"/>
    <property type="match status" value="1"/>
</dbReference>
<dbReference type="Proteomes" id="UP000053989">
    <property type="component" value="Unassembled WGS sequence"/>
</dbReference>
<dbReference type="SUPFAM" id="SSF51322">
    <property type="entry name" value="Cyanovirin-N"/>
    <property type="match status" value="1"/>
</dbReference>